<dbReference type="EMBL" id="VSSQ01094008">
    <property type="protein sequence ID" value="MPN38644.1"/>
    <property type="molecule type" value="Genomic_DNA"/>
</dbReference>
<dbReference type="SMART" id="SM01228">
    <property type="entry name" value="GIDA_assoc_3"/>
    <property type="match status" value="1"/>
</dbReference>
<evidence type="ECO:0000256" key="3">
    <source>
        <dbReference type="ARBA" id="ARBA00022630"/>
    </source>
</evidence>
<organism evidence="6">
    <name type="scientific">bioreactor metagenome</name>
    <dbReference type="NCBI Taxonomy" id="1076179"/>
    <lineage>
        <taxon>unclassified sequences</taxon>
        <taxon>metagenomes</taxon>
        <taxon>ecological metagenomes</taxon>
    </lineage>
</organism>
<accession>A0A645HR74</accession>
<dbReference type="GO" id="GO:0050660">
    <property type="term" value="F:flavin adenine dinucleotide binding"/>
    <property type="evidence" value="ECO:0007669"/>
    <property type="project" value="InterPro"/>
</dbReference>
<reference evidence="6" key="1">
    <citation type="submission" date="2019-08" db="EMBL/GenBank/DDBJ databases">
        <authorList>
            <person name="Kucharzyk K."/>
            <person name="Murdoch R.W."/>
            <person name="Higgins S."/>
            <person name="Loffler F."/>
        </authorList>
    </citation>
    <scope>NUCLEOTIDE SEQUENCE</scope>
</reference>
<dbReference type="PANTHER" id="PTHR11806">
    <property type="entry name" value="GLUCOSE INHIBITED DIVISION PROTEIN A"/>
    <property type="match status" value="1"/>
</dbReference>
<comment type="cofactor">
    <cofactor evidence="1">
        <name>FAD</name>
        <dbReference type="ChEBI" id="CHEBI:57692"/>
    </cofactor>
</comment>
<dbReference type="PANTHER" id="PTHR11806:SF0">
    <property type="entry name" value="PROTEIN MTO1 HOMOLOG, MITOCHONDRIAL"/>
    <property type="match status" value="1"/>
</dbReference>
<sequence>MLKRPELSYEQLAVIDIQRPELEREVWEQAALQIKYEGYIKQQLNQVEQFKKLEKRLLPENIDYSEVRGLRIEAMQKLNNIKPLSIGHASRIAGVSPADISVLLIHLEQMKGRNNG</sequence>
<proteinExistence type="inferred from homology"/>
<dbReference type="FunFam" id="1.10.150.570:FF:000001">
    <property type="entry name" value="tRNA uridine 5-carboxymethylaminomethyl modification enzyme MnmG"/>
    <property type="match status" value="1"/>
</dbReference>
<dbReference type="GO" id="GO:0002098">
    <property type="term" value="P:tRNA wobble uridine modification"/>
    <property type="evidence" value="ECO:0007669"/>
    <property type="project" value="UniProtKB-ARBA"/>
</dbReference>
<dbReference type="InterPro" id="IPR049312">
    <property type="entry name" value="GIDA_C_N"/>
</dbReference>
<evidence type="ECO:0000259" key="5">
    <source>
        <dbReference type="SMART" id="SM01228"/>
    </source>
</evidence>
<dbReference type="InterPro" id="IPR002218">
    <property type="entry name" value="MnmG-rel"/>
</dbReference>
<dbReference type="GO" id="GO:0030488">
    <property type="term" value="P:tRNA methylation"/>
    <property type="evidence" value="ECO:0007669"/>
    <property type="project" value="TreeGrafter"/>
</dbReference>
<dbReference type="InterPro" id="IPR026904">
    <property type="entry name" value="MnmG_C"/>
</dbReference>
<comment type="similarity">
    <text evidence="2">Belongs to the MnmG family.</text>
</comment>
<protein>
    <submittedName>
        <fullName evidence="6">tRNA uridine 5-carboxymethylaminomethyl modification enzyme MnmG</fullName>
    </submittedName>
</protein>
<dbReference type="Pfam" id="PF21680">
    <property type="entry name" value="GIDA_C_1st"/>
    <property type="match status" value="1"/>
</dbReference>
<evidence type="ECO:0000256" key="4">
    <source>
        <dbReference type="ARBA" id="ARBA00022827"/>
    </source>
</evidence>
<dbReference type="AlphaFoldDB" id="A0A645HR74"/>
<name>A0A645HR74_9ZZZZ</name>
<gene>
    <name evidence="6" type="primary">mnmG_47</name>
    <name evidence="6" type="ORF">SDC9_186168</name>
</gene>
<dbReference type="InterPro" id="IPR047001">
    <property type="entry name" value="MnmG_C_subdom"/>
</dbReference>
<evidence type="ECO:0000256" key="1">
    <source>
        <dbReference type="ARBA" id="ARBA00001974"/>
    </source>
</evidence>
<evidence type="ECO:0000256" key="2">
    <source>
        <dbReference type="ARBA" id="ARBA00007653"/>
    </source>
</evidence>
<comment type="caution">
    <text evidence="6">The sequence shown here is derived from an EMBL/GenBank/DDBJ whole genome shotgun (WGS) entry which is preliminary data.</text>
</comment>
<dbReference type="InterPro" id="IPR044920">
    <property type="entry name" value="MnmG_C_subdom_sf"/>
</dbReference>
<dbReference type="Gene3D" id="1.10.10.1800">
    <property type="entry name" value="tRNA uridine 5-carboxymethylaminomethyl modification enzyme MnmG/GidA"/>
    <property type="match status" value="1"/>
</dbReference>
<keyword evidence="4" id="KW-0274">FAD</keyword>
<feature type="domain" description="tRNA uridine 5-carboxymethylaminomethyl modification enzyme C-terminal subdomain" evidence="5">
    <location>
        <begin position="34"/>
        <end position="105"/>
    </location>
</feature>
<dbReference type="GO" id="GO:0005829">
    <property type="term" value="C:cytosol"/>
    <property type="evidence" value="ECO:0007669"/>
    <property type="project" value="TreeGrafter"/>
</dbReference>
<keyword evidence="3" id="KW-0285">Flavoprotein</keyword>
<evidence type="ECO:0000313" key="6">
    <source>
        <dbReference type="EMBL" id="MPN38644.1"/>
    </source>
</evidence>
<dbReference type="Gene3D" id="1.10.150.570">
    <property type="entry name" value="GidA associated domain, C-terminal subdomain"/>
    <property type="match status" value="1"/>
</dbReference>
<dbReference type="Pfam" id="PF13932">
    <property type="entry name" value="SAM_GIDA_C"/>
    <property type="match status" value="1"/>
</dbReference>